<comment type="caution">
    <text evidence="1">The sequence shown here is derived from an EMBL/GenBank/DDBJ whole genome shotgun (WGS) entry which is preliminary data.</text>
</comment>
<organism evidence="1 2">
    <name type="scientific">Cinchona calisaya</name>
    <dbReference type="NCBI Taxonomy" id="153742"/>
    <lineage>
        <taxon>Eukaryota</taxon>
        <taxon>Viridiplantae</taxon>
        <taxon>Streptophyta</taxon>
        <taxon>Embryophyta</taxon>
        <taxon>Tracheophyta</taxon>
        <taxon>Spermatophyta</taxon>
        <taxon>Magnoliopsida</taxon>
        <taxon>eudicotyledons</taxon>
        <taxon>Gunneridae</taxon>
        <taxon>Pentapetalae</taxon>
        <taxon>asterids</taxon>
        <taxon>lamiids</taxon>
        <taxon>Gentianales</taxon>
        <taxon>Rubiaceae</taxon>
        <taxon>Cinchonoideae</taxon>
        <taxon>Cinchoneae</taxon>
        <taxon>Cinchona</taxon>
    </lineage>
</organism>
<evidence type="ECO:0008006" key="3">
    <source>
        <dbReference type="Google" id="ProtNLM"/>
    </source>
</evidence>
<protein>
    <recommendedName>
        <fullName evidence="3">Maturase K</fullName>
    </recommendedName>
</protein>
<accession>A0ABD2Z205</accession>
<evidence type="ECO:0000313" key="1">
    <source>
        <dbReference type="EMBL" id="KAL3512694.1"/>
    </source>
</evidence>
<evidence type="ECO:0000313" key="2">
    <source>
        <dbReference type="Proteomes" id="UP001630127"/>
    </source>
</evidence>
<dbReference type="EMBL" id="JBJUIK010000011">
    <property type="protein sequence ID" value="KAL3512694.1"/>
    <property type="molecule type" value="Genomic_DNA"/>
</dbReference>
<keyword evidence="2" id="KW-1185">Reference proteome</keyword>
<dbReference type="AlphaFoldDB" id="A0ABD2Z205"/>
<name>A0ABD2Z205_9GENT</name>
<sequence length="112" mass="13503">MEGYVSFFLFYQHTTSHTSSFPCKHFQRPHRFNFEPFLRVFFRQNPLIFFQKSTPEIPSPINEYLHLSTFLAQNTLPPKEIKQLREYTIFLRKFFSNFPKLRIKVIIPLVGT</sequence>
<gene>
    <name evidence="1" type="ORF">ACH5RR_025411</name>
</gene>
<dbReference type="Proteomes" id="UP001630127">
    <property type="component" value="Unassembled WGS sequence"/>
</dbReference>
<reference evidence="1 2" key="1">
    <citation type="submission" date="2024-11" db="EMBL/GenBank/DDBJ databases">
        <title>A near-complete genome assembly of Cinchona calisaya.</title>
        <authorList>
            <person name="Lian D.C."/>
            <person name="Zhao X.W."/>
            <person name="Wei L."/>
        </authorList>
    </citation>
    <scope>NUCLEOTIDE SEQUENCE [LARGE SCALE GENOMIC DNA]</scope>
    <source>
        <tissue evidence="1">Nenye</tissue>
    </source>
</reference>
<proteinExistence type="predicted"/>